<dbReference type="Pfam" id="PF02397">
    <property type="entry name" value="Bac_transf"/>
    <property type="match status" value="1"/>
</dbReference>
<dbReference type="RefSeq" id="WP_147100521.1">
    <property type="nucleotide sequence ID" value="NZ_JBHUFH010000001.1"/>
</dbReference>
<evidence type="ECO:0000259" key="3">
    <source>
        <dbReference type="Pfam" id="PF02397"/>
    </source>
</evidence>
<accession>A0A5C6RVP1</accession>
<proteinExistence type="inferred from homology"/>
<dbReference type="InterPro" id="IPR003362">
    <property type="entry name" value="Bact_transf"/>
</dbReference>
<organism evidence="4 5">
    <name type="scientific">Paracoccus aurantiacus</name>
    <dbReference type="NCBI Taxonomy" id="2599412"/>
    <lineage>
        <taxon>Bacteria</taxon>
        <taxon>Pseudomonadati</taxon>
        <taxon>Pseudomonadota</taxon>
        <taxon>Alphaproteobacteria</taxon>
        <taxon>Rhodobacterales</taxon>
        <taxon>Paracoccaceae</taxon>
        <taxon>Paracoccus</taxon>
    </lineage>
</organism>
<dbReference type="GO" id="GO:0000271">
    <property type="term" value="P:polysaccharide biosynthetic process"/>
    <property type="evidence" value="ECO:0007669"/>
    <property type="project" value="UniProtKB-KW"/>
</dbReference>
<sequence length="209" mass="23330">MTRNQEVLIAFLLFLISLPIQLIVALALRIQLGSPLMFRQTRAGLDGRNILVPKFRTMSDARDANGDLLPDAERETRFTRIVRRLRCDELPQLWLVLRGQMALVGPRPLLPSTLDGFGALGKLRNSVRPGLTGWAQVNGNTRLSNTEKLALDLWYVAHRTPRLDLRVLAETIMVPLRGEIRDDSRLNAATEWARAQFGASLDAAAKANA</sequence>
<evidence type="ECO:0000313" key="5">
    <source>
        <dbReference type="Proteomes" id="UP000321562"/>
    </source>
</evidence>
<dbReference type="OrthoDB" id="9808602at2"/>
<keyword evidence="2" id="KW-0270">Exopolysaccharide synthesis</keyword>
<keyword evidence="4" id="KW-0808">Transferase</keyword>
<gene>
    <name evidence="4" type="ORF">FQV27_16100</name>
</gene>
<evidence type="ECO:0000256" key="1">
    <source>
        <dbReference type="ARBA" id="ARBA00006464"/>
    </source>
</evidence>
<reference evidence="4 5" key="1">
    <citation type="submission" date="2019-08" db="EMBL/GenBank/DDBJ databases">
        <authorList>
            <person name="Ye J."/>
        </authorList>
    </citation>
    <scope>NUCLEOTIDE SEQUENCE [LARGE SCALE GENOMIC DNA]</scope>
    <source>
        <strain evidence="4 5">TK008</strain>
    </source>
</reference>
<dbReference type="PANTHER" id="PTHR30576:SF8">
    <property type="entry name" value="UNDECAPRENYL-PHOSPHATE GALACTOSE PHOSPHOTRANSFERASE"/>
    <property type="match status" value="1"/>
</dbReference>
<comment type="similarity">
    <text evidence="1">Belongs to the bacterial sugar transferase family.</text>
</comment>
<protein>
    <submittedName>
        <fullName evidence="4">Sugar transferase</fullName>
    </submittedName>
</protein>
<dbReference type="GO" id="GO:0016780">
    <property type="term" value="F:phosphotransferase activity, for other substituted phosphate groups"/>
    <property type="evidence" value="ECO:0007669"/>
    <property type="project" value="TreeGrafter"/>
</dbReference>
<evidence type="ECO:0000256" key="2">
    <source>
        <dbReference type="ARBA" id="ARBA00023169"/>
    </source>
</evidence>
<evidence type="ECO:0000313" key="4">
    <source>
        <dbReference type="EMBL" id="TXB66431.1"/>
    </source>
</evidence>
<keyword evidence="5" id="KW-1185">Reference proteome</keyword>
<comment type="caution">
    <text evidence="4">The sequence shown here is derived from an EMBL/GenBank/DDBJ whole genome shotgun (WGS) entry which is preliminary data.</text>
</comment>
<dbReference type="PANTHER" id="PTHR30576">
    <property type="entry name" value="COLANIC BIOSYNTHESIS UDP-GLUCOSE LIPID CARRIER TRANSFERASE"/>
    <property type="match status" value="1"/>
</dbReference>
<feature type="domain" description="Bacterial sugar transferase" evidence="3">
    <location>
        <begin position="6"/>
        <end position="175"/>
    </location>
</feature>
<dbReference type="AlphaFoldDB" id="A0A5C6RVP1"/>
<name>A0A5C6RVP1_9RHOB</name>
<dbReference type="EMBL" id="VOPL01000008">
    <property type="protein sequence ID" value="TXB66431.1"/>
    <property type="molecule type" value="Genomic_DNA"/>
</dbReference>
<dbReference type="Proteomes" id="UP000321562">
    <property type="component" value="Unassembled WGS sequence"/>
</dbReference>